<keyword evidence="2" id="KW-1185">Reference proteome</keyword>
<gene>
    <name evidence="1" type="ORF">MLD38_035704</name>
</gene>
<accession>A0ACB9LHQ5</accession>
<protein>
    <submittedName>
        <fullName evidence="1">Uncharacterized protein</fullName>
    </submittedName>
</protein>
<dbReference type="EMBL" id="CM042890">
    <property type="protein sequence ID" value="KAI4310753.1"/>
    <property type="molecule type" value="Genomic_DNA"/>
</dbReference>
<dbReference type="Proteomes" id="UP001057402">
    <property type="component" value="Chromosome 11"/>
</dbReference>
<comment type="caution">
    <text evidence="1">The sequence shown here is derived from an EMBL/GenBank/DDBJ whole genome shotgun (WGS) entry which is preliminary data.</text>
</comment>
<evidence type="ECO:0000313" key="1">
    <source>
        <dbReference type="EMBL" id="KAI4310753.1"/>
    </source>
</evidence>
<name>A0ACB9LHQ5_9MYRT</name>
<proteinExistence type="predicted"/>
<organism evidence="1 2">
    <name type="scientific">Melastoma candidum</name>
    <dbReference type="NCBI Taxonomy" id="119954"/>
    <lineage>
        <taxon>Eukaryota</taxon>
        <taxon>Viridiplantae</taxon>
        <taxon>Streptophyta</taxon>
        <taxon>Embryophyta</taxon>
        <taxon>Tracheophyta</taxon>
        <taxon>Spermatophyta</taxon>
        <taxon>Magnoliopsida</taxon>
        <taxon>eudicotyledons</taxon>
        <taxon>Gunneridae</taxon>
        <taxon>Pentapetalae</taxon>
        <taxon>rosids</taxon>
        <taxon>malvids</taxon>
        <taxon>Myrtales</taxon>
        <taxon>Melastomataceae</taxon>
        <taxon>Melastomatoideae</taxon>
        <taxon>Melastomateae</taxon>
        <taxon>Melastoma</taxon>
    </lineage>
</organism>
<sequence length="266" mass="28042">MATPALRSLAIVLVAVISTLSPLVLAQNCGCASGLCCSKFGYCGTGDAYCGDGCQAGPCYSTSGSVASLVTDSFFNGIINQAAASCAGKSFYTRQAFLSAAGSYPQFGTTGSADDQKREIAAYFAHVTHETGYFCYISETNPQSNYCDPTNTQWPCNPNQAYYGRGPIQISWNYNYGPAGQSIGFDGLNSPNTVATDPVISFKTSFWFWMNNVHSIITSGQGFGATIRAVNSIECGGGNAAAQARIQLYTQYCQQLGVSPGGNLNC</sequence>
<reference evidence="2" key="1">
    <citation type="journal article" date="2023" name="Front. Plant Sci.">
        <title>Chromosomal-level genome assembly of Melastoma candidum provides insights into trichome evolution.</title>
        <authorList>
            <person name="Zhong Y."/>
            <person name="Wu W."/>
            <person name="Sun C."/>
            <person name="Zou P."/>
            <person name="Liu Y."/>
            <person name="Dai S."/>
            <person name="Zhou R."/>
        </authorList>
    </citation>
    <scope>NUCLEOTIDE SEQUENCE [LARGE SCALE GENOMIC DNA]</scope>
</reference>
<evidence type="ECO:0000313" key="2">
    <source>
        <dbReference type="Proteomes" id="UP001057402"/>
    </source>
</evidence>